<keyword evidence="2" id="KW-1185">Reference proteome</keyword>
<accession>A0A3M8CGZ5</accession>
<dbReference type="AlphaFoldDB" id="A0A3M8CGZ5"/>
<dbReference type="EMBL" id="RHHR01000013">
    <property type="protein sequence ID" value="RNB74793.1"/>
    <property type="molecule type" value="Genomic_DNA"/>
</dbReference>
<name>A0A3M8CGZ5_9BACL</name>
<sequence length="105" mass="11946">MKLSFVIDYELIILDLLPVFYPKFIISIQNRAGKNNAICSGQNGGGFLFFIYYLERESITCRKNRSCGLPFVLLERPYLSKALIGQHFTLPILLLGLNKGSTDRE</sequence>
<comment type="caution">
    <text evidence="1">The sequence shown here is derived from an EMBL/GenBank/DDBJ whole genome shotgun (WGS) entry which is preliminary data.</text>
</comment>
<gene>
    <name evidence="1" type="ORF">EDM52_08665</name>
</gene>
<evidence type="ECO:0000313" key="2">
    <source>
        <dbReference type="Proteomes" id="UP000282028"/>
    </source>
</evidence>
<organism evidence="1 2">
    <name type="scientific">Brevibacillus invocatus</name>
    <dbReference type="NCBI Taxonomy" id="173959"/>
    <lineage>
        <taxon>Bacteria</taxon>
        <taxon>Bacillati</taxon>
        <taxon>Bacillota</taxon>
        <taxon>Bacilli</taxon>
        <taxon>Bacillales</taxon>
        <taxon>Paenibacillaceae</taxon>
        <taxon>Brevibacillus</taxon>
    </lineage>
</organism>
<reference evidence="1 2" key="1">
    <citation type="submission" date="2018-10" db="EMBL/GenBank/DDBJ databases">
        <title>Phylogenomics of Brevibacillus.</title>
        <authorList>
            <person name="Dunlap C."/>
        </authorList>
    </citation>
    <scope>NUCLEOTIDE SEQUENCE [LARGE SCALE GENOMIC DNA]</scope>
    <source>
        <strain evidence="1 2">JCM 12215</strain>
    </source>
</reference>
<protein>
    <submittedName>
        <fullName evidence="1">Uncharacterized protein</fullName>
    </submittedName>
</protein>
<proteinExistence type="predicted"/>
<evidence type="ECO:0000313" key="1">
    <source>
        <dbReference type="EMBL" id="RNB74793.1"/>
    </source>
</evidence>
<dbReference type="Proteomes" id="UP000282028">
    <property type="component" value="Unassembled WGS sequence"/>
</dbReference>